<feature type="domain" description="LytR/CpsA/Psr regulator C-terminal" evidence="3">
    <location>
        <begin position="99"/>
        <end position="188"/>
    </location>
</feature>
<name>A0ABN3BA76_9MICO</name>
<evidence type="ECO:0000256" key="2">
    <source>
        <dbReference type="SAM" id="Phobius"/>
    </source>
</evidence>
<feature type="region of interest" description="Disordered" evidence="1">
    <location>
        <begin position="199"/>
        <end position="280"/>
    </location>
</feature>
<feature type="compositionally biased region" description="Polar residues" evidence="1">
    <location>
        <begin position="223"/>
        <end position="234"/>
    </location>
</feature>
<keyword evidence="2" id="KW-1133">Transmembrane helix</keyword>
<evidence type="ECO:0000256" key="1">
    <source>
        <dbReference type="SAM" id="MobiDB-lite"/>
    </source>
</evidence>
<keyword evidence="2" id="KW-0812">Transmembrane</keyword>
<keyword evidence="5" id="KW-1185">Reference proteome</keyword>
<evidence type="ECO:0000313" key="4">
    <source>
        <dbReference type="EMBL" id="GAA2189934.1"/>
    </source>
</evidence>
<feature type="compositionally biased region" description="Acidic residues" evidence="1">
    <location>
        <begin position="208"/>
        <end position="218"/>
    </location>
</feature>
<dbReference type="Pfam" id="PF13399">
    <property type="entry name" value="LytR_C"/>
    <property type="match status" value="1"/>
</dbReference>
<protein>
    <recommendedName>
        <fullName evidence="3">LytR/CpsA/Psr regulator C-terminal domain-containing protein</fullName>
    </recommendedName>
</protein>
<evidence type="ECO:0000259" key="3">
    <source>
        <dbReference type="Pfam" id="PF13399"/>
    </source>
</evidence>
<evidence type="ECO:0000313" key="5">
    <source>
        <dbReference type="Proteomes" id="UP001501084"/>
    </source>
</evidence>
<reference evidence="4 5" key="1">
    <citation type="journal article" date="2019" name="Int. J. Syst. Evol. Microbiol.">
        <title>The Global Catalogue of Microorganisms (GCM) 10K type strain sequencing project: providing services to taxonomists for standard genome sequencing and annotation.</title>
        <authorList>
            <consortium name="The Broad Institute Genomics Platform"/>
            <consortium name="The Broad Institute Genome Sequencing Center for Infectious Disease"/>
            <person name="Wu L."/>
            <person name="Ma J."/>
        </authorList>
    </citation>
    <scope>NUCLEOTIDE SEQUENCE [LARGE SCALE GENOMIC DNA]</scope>
    <source>
        <strain evidence="4 5">JCM 14919</strain>
    </source>
</reference>
<feature type="transmembrane region" description="Helical" evidence="2">
    <location>
        <begin position="44"/>
        <end position="66"/>
    </location>
</feature>
<dbReference type="Proteomes" id="UP001501084">
    <property type="component" value="Unassembled WGS sequence"/>
</dbReference>
<keyword evidence="2" id="KW-0472">Membrane</keyword>
<proteinExistence type="predicted"/>
<comment type="caution">
    <text evidence="4">The sequence shown here is derived from an EMBL/GenBank/DDBJ whole genome shotgun (WGS) entry which is preliminary data.</text>
</comment>
<accession>A0ABN3BA76</accession>
<dbReference type="RefSeq" id="WP_200330011.1">
    <property type="nucleotide sequence ID" value="NZ_BAAAOP010000012.1"/>
</dbReference>
<dbReference type="InterPro" id="IPR027381">
    <property type="entry name" value="LytR/CpsA/Psr_C"/>
</dbReference>
<organism evidence="4 5">
    <name type="scientific">Leucobacter alluvii</name>
    <dbReference type="NCBI Taxonomy" id="340321"/>
    <lineage>
        <taxon>Bacteria</taxon>
        <taxon>Bacillati</taxon>
        <taxon>Actinomycetota</taxon>
        <taxon>Actinomycetes</taxon>
        <taxon>Micrococcales</taxon>
        <taxon>Microbacteriaceae</taxon>
        <taxon>Leucobacter</taxon>
    </lineage>
</organism>
<feature type="region of interest" description="Disordered" evidence="1">
    <location>
        <begin position="1"/>
        <end position="25"/>
    </location>
</feature>
<gene>
    <name evidence="4" type="ORF">GCM10009786_25130</name>
</gene>
<dbReference type="Gene3D" id="3.30.70.2390">
    <property type="match status" value="1"/>
</dbReference>
<dbReference type="EMBL" id="BAAAOP010000012">
    <property type="protein sequence ID" value="GAA2189934.1"/>
    <property type="molecule type" value="Genomic_DNA"/>
</dbReference>
<sequence>MARPTEAGTKSPSARQSYPEDRFDRVHHTGRIGAHRVTARPRYVWQYLIAGLLGFALLTTAGILAVQSIGATGKLPLASSGDSSGSAAPTVKAELDPEATIAILNGTPTENLAAALDAIVTTEQWGKIQFSGSAETTDVAISAVFYSNPDDAAAAAGLAEKLGGVSTYTSTEYESYGVRLVVLLGADYKGPGLEEAAEITDGSADNATDADADADGAPEPETNPETGLQINPTTGLDIDPATGWDIDPTTGFPIDPATGLPTDPATIPPSDPAVGGSISG</sequence>